<keyword evidence="14" id="KW-1185">Reference proteome</keyword>
<evidence type="ECO:0000313" key="13">
    <source>
        <dbReference type="EMBL" id="CAC5406612.1"/>
    </source>
</evidence>
<organism evidence="13 14">
    <name type="scientific">Mytilus coruscus</name>
    <name type="common">Sea mussel</name>
    <dbReference type="NCBI Taxonomy" id="42192"/>
    <lineage>
        <taxon>Eukaryota</taxon>
        <taxon>Metazoa</taxon>
        <taxon>Spiralia</taxon>
        <taxon>Lophotrochozoa</taxon>
        <taxon>Mollusca</taxon>
        <taxon>Bivalvia</taxon>
        <taxon>Autobranchia</taxon>
        <taxon>Pteriomorphia</taxon>
        <taxon>Mytilida</taxon>
        <taxon>Mytiloidea</taxon>
        <taxon>Mytilidae</taxon>
        <taxon>Mytilinae</taxon>
        <taxon>Mytilus</taxon>
    </lineage>
</organism>
<keyword evidence="5 12" id="KW-0812">Transmembrane</keyword>
<evidence type="ECO:0000313" key="14">
    <source>
        <dbReference type="Proteomes" id="UP000507470"/>
    </source>
</evidence>
<keyword evidence="8" id="KW-0406">Ion transport</keyword>
<sequence>MGLNCCKEVVDAVFVIPFTAGRLFKSESGNKQSEREEKVHDGSISGIIILTSILVVTFVVLFGIASFEHPTDKTFAGFSVGSKQVYLTICFLIAAATCIVFMIVHRLRNSIANALTQDRFFLRIKLSFLWIFTSITVFYSAVKIIKAITCYSNVTTSHQIRCKNSTAASPENDSVIVMYKIVQILFCIVQSTFVHRFINYNFCVSWKIYYSLLLIFLANISQWTQFFVDVYVMEGVAATPCFADNKTSIDNKCYAATVFEAVRPYCHPIELEYSLLSMLFLAELWPSAAQNKSSNDELISVQESQSIESRSISTGDDTSQAPTNSISNEENSNDIELLMPEKTFDSFSSYPVICILQFDNYEKVGSDRGNKFVMMTHSIFLLIATLNLCFWVGDSIFEATSYDNNVLQVVYDRGAEKLITHFLFPFLVFFRFESFICFYGIYRKKQSYD</sequence>
<evidence type="ECO:0000256" key="11">
    <source>
        <dbReference type="SAM" id="MobiDB-lite"/>
    </source>
</evidence>
<feature type="transmembrane region" description="Helical" evidence="12">
    <location>
        <begin position="85"/>
        <end position="105"/>
    </location>
</feature>
<comment type="similarity">
    <text evidence="2">Belongs to the otopetrin family.</text>
</comment>
<dbReference type="AlphaFoldDB" id="A0A6J8DGV3"/>
<evidence type="ECO:0000256" key="2">
    <source>
        <dbReference type="ARBA" id="ARBA00006513"/>
    </source>
</evidence>
<name>A0A6J8DGV3_MYTCO</name>
<evidence type="ECO:0000256" key="4">
    <source>
        <dbReference type="ARBA" id="ARBA00022475"/>
    </source>
</evidence>
<dbReference type="GO" id="GO:0005886">
    <property type="term" value="C:plasma membrane"/>
    <property type="evidence" value="ECO:0007669"/>
    <property type="project" value="UniProtKB-SubCell"/>
</dbReference>
<evidence type="ECO:0000256" key="3">
    <source>
        <dbReference type="ARBA" id="ARBA00022448"/>
    </source>
</evidence>
<dbReference type="EMBL" id="CACVKT020007264">
    <property type="protein sequence ID" value="CAC5406612.1"/>
    <property type="molecule type" value="Genomic_DNA"/>
</dbReference>
<dbReference type="Proteomes" id="UP000507470">
    <property type="component" value="Unassembled WGS sequence"/>
</dbReference>
<evidence type="ECO:0000256" key="8">
    <source>
        <dbReference type="ARBA" id="ARBA00023065"/>
    </source>
</evidence>
<feature type="transmembrane region" description="Helical" evidence="12">
    <location>
        <begin position="126"/>
        <end position="145"/>
    </location>
</feature>
<keyword evidence="7 12" id="KW-1133">Transmembrane helix</keyword>
<accession>A0A6J8DGV3</accession>
<gene>
    <name evidence="13" type="ORF">MCOR_40173</name>
</gene>
<evidence type="ECO:0000256" key="7">
    <source>
        <dbReference type="ARBA" id="ARBA00022989"/>
    </source>
</evidence>
<feature type="compositionally biased region" description="Polar residues" evidence="11">
    <location>
        <begin position="314"/>
        <end position="323"/>
    </location>
</feature>
<feature type="transmembrane region" description="Helical" evidence="12">
    <location>
        <begin position="176"/>
        <end position="198"/>
    </location>
</feature>
<feature type="region of interest" description="Disordered" evidence="11">
    <location>
        <begin position="306"/>
        <end position="332"/>
    </location>
</feature>
<dbReference type="InterPro" id="IPR004878">
    <property type="entry name" value="Otopetrin"/>
</dbReference>
<dbReference type="PANTHER" id="PTHR21522:SF32">
    <property type="entry name" value="OTOPETRIN-2"/>
    <property type="match status" value="1"/>
</dbReference>
<feature type="transmembrane region" description="Helical" evidence="12">
    <location>
        <begin position="372"/>
        <end position="393"/>
    </location>
</feature>
<dbReference type="GO" id="GO:0015252">
    <property type="term" value="F:proton channel activity"/>
    <property type="evidence" value="ECO:0007669"/>
    <property type="project" value="InterPro"/>
</dbReference>
<proteinExistence type="inferred from homology"/>
<evidence type="ECO:0000256" key="5">
    <source>
        <dbReference type="ARBA" id="ARBA00022692"/>
    </source>
</evidence>
<evidence type="ECO:0000256" key="6">
    <source>
        <dbReference type="ARBA" id="ARBA00022781"/>
    </source>
</evidence>
<evidence type="ECO:0000256" key="10">
    <source>
        <dbReference type="ARBA" id="ARBA00023303"/>
    </source>
</evidence>
<dbReference type="PANTHER" id="PTHR21522">
    <property type="entry name" value="PROTON CHANNEL OTOP"/>
    <property type="match status" value="1"/>
</dbReference>
<evidence type="ECO:0000256" key="12">
    <source>
        <dbReference type="SAM" id="Phobius"/>
    </source>
</evidence>
<keyword evidence="9 12" id="KW-0472">Membrane</keyword>
<protein>
    <submittedName>
        <fullName evidence="13">Uncharacterized protein</fullName>
    </submittedName>
</protein>
<keyword evidence="10" id="KW-0407">Ion channel</keyword>
<reference evidence="13 14" key="1">
    <citation type="submission" date="2020-06" db="EMBL/GenBank/DDBJ databases">
        <authorList>
            <person name="Li R."/>
            <person name="Bekaert M."/>
        </authorList>
    </citation>
    <scope>NUCLEOTIDE SEQUENCE [LARGE SCALE GENOMIC DNA]</scope>
    <source>
        <strain evidence="14">wild</strain>
    </source>
</reference>
<keyword evidence="6" id="KW-0375">Hydrogen ion transport</keyword>
<evidence type="ECO:0000256" key="1">
    <source>
        <dbReference type="ARBA" id="ARBA00004651"/>
    </source>
</evidence>
<feature type="transmembrane region" description="Helical" evidence="12">
    <location>
        <begin position="44"/>
        <end position="65"/>
    </location>
</feature>
<keyword evidence="4" id="KW-1003">Cell membrane</keyword>
<dbReference type="OrthoDB" id="10376785at2759"/>
<comment type="subcellular location">
    <subcellularLocation>
        <location evidence="1">Cell membrane</location>
        <topology evidence="1">Multi-pass membrane protein</topology>
    </subcellularLocation>
</comment>
<evidence type="ECO:0000256" key="9">
    <source>
        <dbReference type="ARBA" id="ARBA00023136"/>
    </source>
</evidence>
<keyword evidence="3" id="KW-0813">Transport</keyword>
<feature type="transmembrane region" description="Helical" evidence="12">
    <location>
        <begin position="422"/>
        <end position="442"/>
    </location>
</feature>